<dbReference type="SUPFAM" id="SSF53474">
    <property type="entry name" value="alpha/beta-Hydrolases"/>
    <property type="match status" value="1"/>
</dbReference>
<keyword evidence="2" id="KW-1185">Reference proteome</keyword>
<proteinExistence type="predicted"/>
<keyword evidence="1" id="KW-0378">Hydrolase</keyword>
<accession>A0A5D0CJU4</accession>
<dbReference type="InterPro" id="IPR029058">
    <property type="entry name" value="AB_hydrolase_fold"/>
</dbReference>
<reference evidence="1 2" key="1">
    <citation type="submission" date="2019-08" db="EMBL/GenBank/DDBJ databases">
        <title>Genome sequencing of Paenibacillus faecis DSM 23593(T).</title>
        <authorList>
            <person name="Kook J.-K."/>
            <person name="Park S.-N."/>
            <person name="Lim Y.K."/>
        </authorList>
    </citation>
    <scope>NUCLEOTIDE SEQUENCE [LARGE SCALE GENOMIC DNA]</scope>
    <source>
        <strain evidence="1 2">DSM 23593</strain>
    </source>
</reference>
<protein>
    <submittedName>
        <fullName evidence="1">Alpha/beta hydrolase</fullName>
    </submittedName>
</protein>
<name>A0A5D0CJU4_9BACL</name>
<comment type="caution">
    <text evidence="1">The sequence shown here is derived from an EMBL/GenBank/DDBJ whole genome shotgun (WGS) entry which is preliminary data.</text>
</comment>
<sequence>MTKTVRLNNHSEIEAGLAGDPKNKTIMLPIAKKSATGEEAEILKQWGVDPELGKRFVDGLSGQFQVLYFDYEGHLFQHPEPDRLTADHIACDLLQIADEMGIRSFSYYGYSWLGLIGLQLALRTDRLESLIMGGFPPYEGPYEEMRIVTEKTYRLAEMFHADHAASEPYQSPEETDWDQIEVSMDPRSAKQFLTLYRSFSGFDDRLIQGELKIPRLAFAGEEDTIVYGERFGNVTVDMAGLIKKNRTYLEMLGWNIEILQGKGMDHTKAMQPAAVLPLITPWLMRNLK</sequence>
<dbReference type="AlphaFoldDB" id="A0A5D0CJU4"/>
<dbReference type="Proteomes" id="UP000325218">
    <property type="component" value="Unassembled WGS sequence"/>
</dbReference>
<gene>
    <name evidence="1" type="ORF">FRY98_26965</name>
</gene>
<dbReference type="OrthoDB" id="3512457at2"/>
<organism evidence="1 2">
    <name type="scientific">Paenibacillus faecis</name>
    <dbReference type="NCBI Taxonomy" id="862114"/>
    <lineage>
        <taxon>Bacteria</taxon>
        <taxon>Bacillati</taxon>
        <taxon>Bacillota</taxon>
        <taxon>Bacilli</taxon>
        <taxon>Bacillales</taxon>
        <taxon>Paenibacillaceae</taxon>
        <taxon>Paenibacillus</taxon>
    </lineage>
</organism>
<evidence type="ECO:0000313" key="1">
    <source>
        <dbReference type="EMBL" id="TYA10229.1"/>
    </source>
</evidence>
<evidence type="ECO:0000313" key="2">
    <source>
        <dbReference type="Proteomes" id="UP000325218"/>
    </source>
</evidence>
<dbReference type="Gene3D" id="3.40.50.1820">
    <property type="entry name" value="alpha/beta hydrolase"/>
    <property type="match status" value="1"/>
</dbReference>
<dbReference type="RefSeq" id="WP_148457797.1">
    <property type="nucleotide sequence ID" value="NZ_VSDO01000006.1"/>
</dbReference>
<dbReference type="GO" id="GO:0016787">
    <property type="term" value="F:hydrolase activity"/>
    <property type="evidence" value="ECO:0007669"/>
    <property type="project" value="UniProtKB-KW"/>
</dbReference>
<dbReference type="EMBL" id="VSDO01000006">
    <property type="protein sequence ID" value="TYA10229.1"/>
    <property type="molecule type" value="Genomic_DNA"/>
</dbReference>